<keyword evidence="2" id="KW-1185">Reference proteome</keyword>
<name>A0ACB9LUZ0_BAUVA</name>
<gene>
    <name evidence="1" type="ORF">L6164_027478</name>
</gene>
<protein>
    <submittedName>
        <fullName evidence="1">Uncharacterized protein</fullName>
    </submittedName>
</protein>
<proteinExistence type="predicted"/>
<comment type="caution">
    <text evidence="1">The sequence shown here is derived from an EMBL/GenBank/DDBJ whole genome shotgun (WGS) entry which is preliminary data.</text>
</comment>
<evidence type="ECO:0000313" key="1">
    <source>
        <dbReference type="EMBL" id="KAI4314588.1"/>
    </source>
</evidence>
<sequence length="440" mass="47651">MACAKSHSPSHALFLVAILLPFLTFWPKRANASGFTVDLIARDSPLSPFYNSSKTHCRLRDAFRRSLSRANRFNSAILTPTSKIQTELIPDGGEYIMNISIGTPPMEVLAIADTGSDLVWIQCLPCKDCYKQTLPLFNPGRSSSHQTVRCESSFCNALPSSTCQQNTCEYSYSYGDSSYTNGDLATETLTLGINTPVSFPRIVFGCGHDNGGTFDKQGSGLVGLGGGKLSLISQLGQSISQKFSYCLVPTEAGVSGKISFGTDAITSGTGAVTTPLIRKNVDTFYFLTLEAISVGNQRIAYKGSSKVTPDAYEGNIIIDSGTTLTLLTSQFIDDLISALKKNIKATTVKDPKGDYSLCYKKVDFDHSSFPVITAHFRGADVKLQPLNTFALVEDDVVCFTMIASSGVSIYGNLAQVNFNVGYDLEARTVSFLPRDCTKQR</sequence>
<dbReference type="Proteomes" id="UP000828941">
    <property type="component" value="Chromosome 11"/>
</dbReference>
<evidence type="ECO:0000313" key="2">
    <source>
        <dbReference type="Proteomes" id="UP000828941"/>
    </source>
</evidence>
<accession>A0ACB9LUZ0</accession>
<reference evidence="1 2" key="1">
    <citation type="journal article" date="2022" name="DNA Res.">
        <title>Chromosomal-level genome assembly of the orchid tree Bauhinia variegata (Leguminosae; Cercidoideae) supports the allotetraploid origin hypothesis of Bauhinia.</title>
        <authorList>
            <person name="Zhong Y."/>
            <person name="Chen Y."/>
            <person name="Zheng D."/>
            <person name="Pang J."/>
            <person name="Liu Y."/>
            <person name="Luo S."/>
            <person name="Meng S."/>
            <person name="Qian L."/>
            <person name="Wei D."/>
            <person name="Dai S."/>
            <person name="Zhou R."/>
        </authorList>
    </citation>
    <scope>NUCLEOTIDE SEQUENCE [LARGE SCALE GENOMIC DNA]</scope>
    <source>
        <strain evidence="1">BV-YZ2020</strain>
    </source>
</reference>
<organism evidence="1 2">
    <name type="scientific">Bauhinia variegata</name>
    <name type="common">Purple orchid tree</name>
    <name type="synonym">Phanera variegata</name>
    <dbReference type="NCBI Taxonomy" id="167791"/>
    <lineage>
        <taxon>Eukaryota</taxon>
        <taxon>Viridiplantae</taxon>
        <taxon>Streptophyta</taxon>
        <taxon>Embryophyta</taxon>
        <taxon>Tracheophyta</taxon>
        <taxon>Spermatophyta</taxon>
        <taxon>Magnoliopsida</taxon>
        <taxon>eudicotyledons</taxon>
        <taxon>Gunneridae</taxon>
        <taxon>Pentapetalae</taxon>
        <taxon>rosids</taxon>
        <taxon>fabids</taxon>
        <taxon>Fabales</taxon>
        <taxon>Fabaceae</taxon>
        <taxon>Cercidoideae</taxon>
        <taxon>Cercideae</taxon>
        <taxon>Bauhiniinae</taxon>
        <taxon>Bauhinia</taxon>
    </lineage>
</organism>
<dbReference type="EMBL" id="CM039436">
    <property type="protein sequence ID" value="KAI4314588.1"/>
    <property type="molecule type" value="Genomic_DNA"/>
</dbReference>